<dbReference type="EMBL" id="CP043732">
    <property type="protein sequence ID" value="QMU97809.1"/>
    <property type="molecule type" value="Genomic_DNA"/>
</dbReference>
<dbReference type="RefSeq" id="WP_182252810.1">
    <property type="nucleotide sequence ID" value="NZ_CP043732.1"/>
</dbReference>
<dbReference type="Pfam" id="PF12728">
    <property type="entry name" value="HTH_17"/>
    <property type="match status" value="1"/>
</dbReference>
<gene>
    <name evidence="2" type="ORF">FVO59_11780</name>
</gene>
<dbReference type="Proteomes" id="UP000515708">
    <property type="component" value="Chromosome"/>
</dbReference>
<organism evidence="2 3">
    <name type="scientific">Microbacterium esteraromaticum</name>
    <dbReference type="NCBI Taxonomy" id="57043"/>
    <lineage>
        <taxon>Bacteria</taxon>
        <taxon>Bacillati</taxon>
        <taxon>Actinomycetota</taxon>
        <taxon>Actinomycetes</taxon>
        <taxon>Micrococcales</taxon>
        <taxon>Microbacteriaceae</taxon>
        <taxon>Microbacterium</taxon>
    </lineage>
</organism>
<sequence length="72" mass="7964">MSAKKPATPAVEPLSYSVPDLAAALGISDRQLYKHLERGDLTAKFSGKKRIIPVEEARRFLRELPDEDLGSL</sequence>
<evidence type="ECO:0000313" key="3">
    <source>
        <dbReference type="Proteomes" id="UP000515708"/>
    </source>
</evidence>
<proteinExistence type="predicted"/>
<reference evidence="2 3" key="1">
    <citation type="journal article" date="2020" name="Front. Microbiol.">
        <title>Design of Bacterial Strain-Specific qPCR Assays Using NGS Data and Publicly Available Resources and Its Application to Track Biocontrol Strains.</title>
        <authorList>
            <person name="Hernandez I."/>
            <person name="Sant C."/>
            <person name="Martinez R."/>
            <person name="Fernandez C."/>
        </authorList>
    </citation>
    <scope>NUCLEOTIDE SEQUENCE [LARGE SCALE GENOMIC DNA]</scope>
    <source>
        <strain evidence="2 3">B24</strain>
    </source>
</reference>
<name>A0A7D8AKL3_9MICO</name>
<evidence type="ECO:0000259" key="1">
    <source>
        <dbReference type="Pfam" id="PF12728"/>
    </source>
</evidence>
<evidence type="ECO:0000313" key="2">
    <source>
        <dbReference type="EMBL" id="QMU97809.1"/>
    </source>
</evidence>
<dbReference type="InterPro" id="IPR041657">
    <property type="entry name" value="HTH_17"/>
</dbReference>
<accession>A0A7D8AKL3</accession>
<protein>
    <submittedName>
        <fullName evidence="2">Helix-turn-helix domain-containing protein</fullName>
    </submittedName>
</protein>
<dbReference type="AlphaFoldDB" id="A0A7D8AKL3"/>
<feature type="domain" description="Helix-turn-helix" evidence="1">
    <location>
        <begin position="16"/>
        <end position="63"/>
    </location>
</feature>